<keyword evidence="2" id="KW-1185">Reference proteome</keyword>
<gene>
    <name evidence="1" type="ORF">A0H81_08670</name>
</gene>
<organism evidence="1 2">
    <name type="scientific">Grifola frondosa</name>
    <name type="common">Maitake</name>
    <name type="synonym">Polyporus frondosus</name>
    <dbReference type="NCBI Taxonomy" id="5627"/>
    <lineage>
        <taxon>Eukaryota</taxon>
        <taxon>Fungi</taxon>
        <taxon>Dikarya</taxon>
        <taxon>Basidiomycota</taxon>
        <taxon>Agaricomycotina</taxon>
        <taxon>Agaricomycetes</taxon>
        <taxon>Polyporales</taxon>
        <taxon>Grifolaceae</taxon>
        <taxon>Grifola</taxon>
    </lineage>
</organism>
<sequence length="223" mass="24106">METPAEAPRDSQPASVPEALLLSGTLNFQAKWATMPTPGTRLMPKQRMILATLFLLPTRGCATPPPVVDQPPPIGLCDLALPIFVVEYKKPDDETTKGHPVFCLVTAGKAGGILLAWRSVHSEKIFITVRGTFARIELSQPYEALQFAIFLLRLQKWKESLMDKLAGFSVADFVKKAGDGELEWTKTIQVTSMAKAKGQAEAKAKGKAVAKAKGKSGDATLST</sequence>
<comment type="caution">
    <text evidence="1">The sequence shown here is derived from an EMBL/GenBank/DDBJ whole genome shotgun (WGS) entry which is preliminary data.</text>
</comment>
<proteinExistence type="predicted"/>
<protein>
    <submittedName>
        <fullName evidence="1">Uncharacterized protein</fullName>
    </submittedName>
</protein>
<dbReference type="OrthoDB" id="2919059at2759"/>
<accession>A0A1C7M312</accession>
<dbReference type="AlphaFoldDB" id="A0A1C7M312"/>
<reference evidence="1 2" key="1">
    <citation type="submission" date="2016-03" db="EMBL/GenBank/DDBJ databases">
        <title>Whole genome sequencing of Grifola frondosa 9006-11.</title>
        <authorList>
            <person name="Min B."/>
            <person name="Park H."/>
            <person name="Kim J.-G."/>
            <person name="Cho H."/>
            <person name="Oh Y.-L."/>
            <person name="Kong W.-S."/>
            <person name="Choi I.-G."/>
        </authorList>
    </citation>
    <scope>NUCLEOTIDE SEQUENCE [LARGE SCALE GENOMIC DNA]</scope>
    <source>
        <strain evidence="1 2">9006-11</strain>
    </source>
</reference>
<dbReference type="Proteomes" id="UP000092993">
    <property type="component" value="Unassembled WGS sequence"/>
</dbReference>
<evidence type="ECO:0000313" key="1">
    <source>
        <dbReference type="EMBL" id="OBZ71148.1"/>
    </source>
</evidence>
<dbReference type="EMBL" id="LUGG01000011">
    <property type="protein sequence ID" value="OBZ71148.1"/>
    <property type="molecule type" value="Genomic_DNA"/>
</dbReference>
<name>A0A1C7M312_GRIFR</name>
<evidence type="ECO:0000313" key="2">
    <source>
        <dbReference type="Proteomes" id="UP000092993"/>
    </source>
</evidence>